<dbReference type="InterPro" id="IPR050953">
    <property type="entry name" value="N4_N6_ade-DNA_methylase"/>
</dbReference>
<dbReference type="InterPro" id="IPR029063">
    <property type="entry name" value="SAM-dependent_MTases_sf"/>
</dbReference>
<feature type="domain" description="Type II methyltransferase M.Eco57I C-terminal" evidence="8">
    <location>
        <begin position="1091"/>
        <end position="1243"/>
    </location>
</feature>
<evidence type="ECO:0000256" key="4">
    <source>
        <dbReference type="ARBA" id="ARBA00022679"/>
    </source>
</evidence>
<reference evidence="9" key="1">
    <citation type="journal article" date="1998" name="Int. J. Syst. Bacteriol. 48 Pt">
        <title>Thermococcus guaymasensis sp. nov. and Thermococcus aggregans sp. nov., two novel thermophilic archaea isolated from the Guaymas Basin hydrothermal vent site.</title>
        <authorList>
            <person name="Canganella F."/>
            <person name="Jones W.J."/>
            <person name="Gambacorta A."/>
            <person name="Antranikian G."/>
        </authorList>
    </citation>
    <scope>NUCLEOTIDE SEQUENCE</scope>
    <source>
        <strain evidence="9">TY</strain>
    </source>
</reference>
<evidence type="ECO:0000313" key="9">
    <source>
        <dbReference type="EMBL" id="USS41572.1"/>
    </source>
</evidence>
<evidence type="ECO:0000256" key="2">
    <source>
        <dbReference type="ARBA" id="ARBA00011900"/>
    </source>
</evidence>
<dbReference type="PANTHER" id="PTHR33841">
    <property type="entry name" value="DNA METHYLTRANSFERASE YEEA-RELATED"/>
    <property type="match status" value="1"/>
</dbReference>
<dbReference type="GO" id="GO:0006304">
    <property type="term" value="P:DNA modification"/>
    <property type="evidence" value="ECO:0007669"/>
    <property type="project" value="InterPro"/>
</dbReference>
<dbReference type="GO" id="GO:0003676">
    <property type="term" value="F:nucleic acid binding"/>
    <property type="evidence" value="ECO:0007669"/>
    <property type="project" value="InterPro"/>
</dbReference>
<reference evidence="9" key="2">
    <citation type="submission" date="2022-06" db="EMBL/GenBank/DDBJ databases">
        <authorList>
            <person name="Park Y.-J."/>
        </authorList>
    </citation>
    <scope>NUCLEOTIDE SEQUENCE</scope>
    <source>
        <strain evidence="9">TY</strain>
    </source>
</reference>
<dbReference type="InterPro" id="IPR002052">
    <property type="entry name" value="DNA_methylase_N6_adenine_CS"/>
</dbReference>
<keyword evidence="4" id="KW-0808">Transferase</keyword>
<dbReference type="RefSeq" id="WP_253305511.1">
    <property type="nucleotide sequence ID" value="NZ_CP099582.1"/>
</dbReference>
<keyword evidence="5" id="KW-0949">S-adenosyl-L-methionine</keyword>
<dbReference type="Proteomes" id="UP001055732">
    <property type="component" value="Chromosome"/>
</dbReference>
<dbReference type="GO" id="GO:0009007">
    <property type="term" value="F:site-specific DNA-methyltransferase (adenine-specific) activity"/>
    <property type="evidence" value="ECO:0007669"/>
    <property type="project" value="UniProtKB-EC"/>
</dbReference>
<sequence>MEVELKDRVKNILENLKPKMRADDAINIFRDIFVDVWGFDYHDEPIPEGELNEFVAQNTRMIKIIAKTNPPEGDSFYIVYAQSRSDTVKYRQRMVKDLLNFTYSPGLEFANFLIILDYDGYWKLVVPIYRRELENAKLNIYVIDPEEKKFRTLVENLAAVAEELKKFKEHPSAIQIKAIIDEYMQVKPLTEEFFKEYKEYYYKLKGEIKKLYGKKLEEVYMGELPKEIFVERAAKTFAHTFFNRLMFVYFLQKKGWIVEKSALRKDLQEKVNVKNFVRWLHDQWEEHGGELYRDYLRVLFLYAMNTPRVGYERRNVKEIQNIPSPIVRDVFTYGVPYFNGGLFSHVKIEDIDLDEIITSLPNVLVRELIFNFFEEYNFTVTEETPYEVEVAVDPAMLGKIYESLIAEEEKALEEEERRVSGIFYTPRAEVDFMCRMAIYEYLRRNTKVDDKLLREFVFKPVHEWEPRSLPWEIVEALEEVKIVDPAAGSGAFLVGMYHLLTELYEKANVSVDYKKKLEIIRENIYGVDIKEWAIRVAKLRLWLALIEKEERIPNEPILPNLEAKLVVGDSLAPPHIIIKGEDGKKIVLDIPLSKWRESLKQRAARSGPAFWIVQYKELAKKYYEGRGVSWKDLEETKWHVLEAFAEDVLEELKDSRETKDKKAFKLLLSAIREGRIEKPPFIWELDFPEVMLYKKGFDIVIANPPYVRQEKIYPEYYDLAEFEMLSKKEQEKLKKEYKEKIINHMETIIKEKFEHEMKLNKRSDLYAYFFIQGVNLLNPKGVLVFITSNSWLDVDYGTQLQEFFLRFTNLRRIIDYTTRSFEQADVNTVITVLTRKPKELFNTIGEECVNFILLKKNFDELSLEIINKMLDCYVGKVKEVEVFGGKVYSHEDDDVRVRSVKAVDLAKMGGLEIGKRSMLLGTYNIFGEYKGMKWGGILIRAPQIFHIALERGKNKIILLETAADTKFGIKTGANEFFYLTPIKTSEDLKRAINNAEKVLRDLKKKPKENAKVIEELKHIIENITKGVCPVCGKSHQGVDEYVWVYSSSGWIGYLEKEFLKPVITNTREISTYLISPSTPSKVMFYCHLSREELEKRGLVHAKEYIKWGELRGYNTRRSVQGRKYWWALPIQEKQDFIVLRFRDQRNWTPILPEDVQIYAGDVVFVGIYKEKYKSKKKVLDAVLNSTLHILSTEVVGRANLGDGLLTVYGPEIQVTLVIDPYKLSPITEQQLIDIFTQMANREVKSIFEELGLPKPNRDLSNINPDDVSLDKVMPDRRALDKVIFEALGLTEEEQLEVYKAVVELVKQRLAKAKTFSNKKKK</sequence>
<dbReference type="PRINTS" id="PR00507">
    <property type="entry name" value="N12N6MTFRASE"/>
</dbReference>
<dbReference type="EC" id="2.1.1.72" evidence="2"/>
<keyword evidence="10" id="KW-1185">Reference proteome</keyword>
<proteinExistence type="inferred from homology"/>
<dbReference type="InterPro" id="IPR054520">
    <property type="entry name" value="M_Eco57I_C"/>
</dbReference>
<evidence type="ECO:0000259" key="8">
    <source>
        <dbReference type="Pfam" id="PF22837"/>
    </source>
</evidence>
<evidence type="ECO:0000256" key="5">
    <source>
        <dbReference type="ARBA" id="ARBA00022691"/>
    </source>
</evidence>
<dbReference type="KEGG" id="tagg:NF865_05285"/>
<protein>
    <recommendedName>
        <fullName evidence="2">site-specific DNA-methyltransferase (adenine-specific)</fullName>
        <ecNumber evidence="2">2.1.1.72</ecNumber>
    </recommendedName>
</protein>
<feature type="domain" description="Type II methyltransferase M.TaqI-like" evidence="7">
    <location>
        <begin position="522"/>
        <end position="817"/>
    </location>
</feature>
<dbReference type="GO" id="GO:0032259">
    <property type="term" value="P:methylation"/>
    <property type="evidence" value="ECO:0007669"/>
    <property type="project" value="UniProtKB-KW"/>
</dbReference>
<evidence type="ECO:0000256" key="3">
    <source>
        <dbReference type="ARBA" id="ARBA00022603"/>
    </source>
</evidence>
<evidence type="ECO:0000313" key="10">
    <source>
        <dbReference type="Proteomes" id="UP001055732"/>
    </source>
</evidence>
<dbReference type="Pfam" id="PF22837">
    <property type="entry name" value="M_Eco57I_C"/>
    <property type="match status" value="1"/>
</dbReference>
<dbReference type="EMBL" id="CP099582">
    <property type="protein sequence ID" value="USS41572.1"/>
    <property type="molecule type" value="Genomic_DNA"/>
</dbReference>
<evidence type="ECO:0000256" key="1">
    <source>
        <dbReference type="ARBA" id="ARBA00006594"/>
    </source>
</evidence>
<accession>A0A9E7MZE0</accession>
<name>A0A9E7MZE0_THEAG</name>
<dbReference type="PROSITE" id="PS00092">
    <property type="entry name" value="N6_MTASE"/>
    <property type="match status" value="1"/>
</dbReference>
<keyword evidence="3" id="KW-0489">Methyltransferase</keyword>
<dbReference type="SUPFAM" id="SSF53335">
    <property type="entry name" value="S-adenosyl-L-methionine-dependent methyltransferases"/>
    <property type="match status" value="1"/>
</dbReference>
<dbReference type="Pfam" id="PF07669">
    <property type="entry name" value="Eco57I"/>
    <property type="match status" value="1"/>
</dbReference>
<dbReference type="Gene3D" id="3.40.50.150">
    <property type="entry name" value="Vaccinia Virus protein VP39"/>
    <property type="match status" value="1"/>
</dbReference>
<organism evidence="9 10">
    <name type="scientific">Thermococcus aggregans</name>
    <dbReference type="NCBI Taxonomy" id="110163"/>
    <lineage>
        <taxon>Archaea</taxon>
        <taxon>Methanobacteriati</taxon>
        <taxon>Methanobacteriota</taxon>
        <taxon>Thermococci</taxon>
        <taxon>Thermococcales</taxon>
        <taxon>Thermococcaceae</taxon>
        <taxon>Thermococcus</taxon>
    </lineage>
</organism>
<comment type="similarity">
    <text evidence="1">Belongs to the N(4)/N(6)-methyltransferase family.</text>
</comment>
<dbReference type="InterPro" id="IPR011639">
    <property type="entry name" value="MethylTrfase_TaqI-like_dom"/>
</dbReference>
<comment type="catalytic activity">
    <reaction evidence="6">
        <text>a 2'-deoxyadenosine in DNA + S-adenosyl-L-methionine = an N(6)-methyl-2'-deoxyadenosine in DNA + S-adenosyl-L-homocysteine + H(+)</text>
        <dbReference type="Rhea" id="RHEA:15197"/>
        <dbReference type="Rhea" id="RHEA-COMP:12418"/>
        <dbReference type="Rhea" id="RHEA-COMP:12419"/>
        <dbReference type="ChEBI" id="CHEBI:15378"/>
        <dbReference type="ChEBI" id="CHEBI:57856"/>
        <dbReference type="ChEBI" id="CHEBI:59789"/>
        <dbReference type="ChEBI" id="CHEBI:90615"/>
        <dbReference type="ChEBI" id="CHEBI:90616"/>
        <dbReference type="EC" id="2.1.1.72"/>
    </reaction>
</comment>
<evidence type="ECO:0000256" key="6">
    <source>
        <dbReference type="ARBA" id="ARBA00047942"/>
    </source>
</evidence>
<gene>
    <name evidence="9" type="ORF">NF865_05285</name>
</gene>
<evidence type="ECO:0000259" key="7">
    <source>
        <dbReference type="Pfam" id="PF07669"/>
    </source>
</evidence>
<dbReference type="PANTHER" id="PTHR33841:SF5">
    <property type="entry name" value="DNA METHYLASE (MODIFICATION METHYLASE) (METHYLTRANSFERASE)-RELATED"/>
    <property type="match status" value="1"/>
</dbReference>